<reference evidence="5" key="1">
    <citation type="journal article" date="2018" name="Genome Announc.">
        <title>Draft Genome Sequence of the Nitrogen-Fixing and Hormogonia-Inducing Cyanobacterium Nostoc cycadae Strain WK-1, Isolated from the Coralloid Roots of Cycas revoluta.</title>
        <authorList>
            <person name="Kanesaki Y."/>
            <person name="Hirose M."/>
            <person name="Hirose Y."/>
            <person name="Fujisawa T."/>
            <person name="Nakamura Y."/>
            <person name="Watanabe S."/>
            <person name="Matsunaga S."/>
            <person name="Uchida H."/>
            <person name="Murakami A."/>
        </authorList>
    </citation>
    <scope>NUCLEOTIDE SEQUENCE [LARGE SCALE GENOMIC DNA]</scope>
    <source>
        <strain evidence="5">WK-1</strain>
    </source>
</reference>
<sequence length="393" mass="43661">MKFLFRYIAIAIFITTFGVAIAQSQQALKVSSTDIPVETFSGSKKQSDNANTDRALRINLTVDDTTFLKVKEGQEVKKGDLLVENTLESDRLNKQRQSVVLQIENLKSKALPQPFEPKAAPAIANLPAANFLEEESNIAQAKLRLQQAQSTLESRRPFLLADNPEARAEVEKAEAGARSASEKVQEQEQLIKTMQDLRLDSPVLRHEEAKLKQAIAESEQANSAFDQAKGKLASSAIVQRQELEKLEVALQLAKSELNLAHSKLQTARDNRKLVEYRASIESAQRVEQQNEANLAYTRQLQEFAQQQRDRDYQLAQLQISLSSIDDKISLIPVVRSPKAGYIRRVKPWVGSNGKYSTTITISSSRPSSKNGASNRPTQTNAISDATSQGDTDE</sequence>
<name>A0A2H6LR17_9NOSO</name>
<dbReference type="EMBL" id="BDGE01000116">
    <property type="protein sequence ID" value="GBE95659.1"/>
    <property type="molecule type" value="Genomic_DNA"/>
</dbReference>
<gene>
    <name evidence="4" type="ORF">NCWK1_5447</name>
</gene>
<keyword evidence="3" id="KW-0732">Signal</keyword>
<organism evidence="4 5">
    <name type="scientific">Nostoc cycadae WK-1</name>
    <dbReference type="NCBI Taxonomy" id="1861711"/>
    <lineage>
        <taxon>Bacteria</taxon>
        <taxon>Bacillati</taxon>
        <taxon>Cyanobacteriota</taxon>
        <taxon>Cyanophyceae</taxon>
        <taxon>Nostocales</taxon>
        <taxon>Nostocaceae</taxon>
        <taxon>Nostoc</taxon>
    </lineage>
</organism>
<keyword evidence="1" id="KW-0175">Coiled coil</keyword>
<evidence type="ECO:0000313" key="5">
    <source>
        <dbReference type="Proteomes" id="UP000236527"/>
    </source>
</evidence>
<protein>
    <submittedName>
        <fullName evidence="4">Uncharacterized protein</fullName>
    </submittedName>
</protein>
<proteinExistence type="predicted"/>
<feature type="compositionally biased region" description="Polar residues" evidence="2">
    <location>
        <begin position="369"/>
        <end position="393"/>
    </location>
</feature>
<evidence type="ECO:0000256" key="3">
    <source>
        <dbReference type="SAM" id="SignalP"/>
    </source>
</evidence>
<feature type="region of interest" description="Disordered" evidence="2">
    <location>
        <begin position="356"/>
        <end position="393"/>
    </location>
</feature>
<evidence type="ECO:0000313" key="4">
    <source>
        <dbReference type="EMBL" id="GBE95659.1"/>
    </source>
</evidence>
<feature type="signal peptide" evidence="3">
    <location>
        <begin position="1"/>
        <end position="22"/>
    </location>
</feature>
<feature type="coiled-coil region" evidence="1">
    <location>
        <begin position="89"/>
        <end position="306"/>
    </location>
</feature>
<dbReference type="RefSeq" id="WP_103126991.1">
    <property type="nucleotide sequence ID" value="NZ_DF978456.1"/>
</dbReference>
<dbReference type="AlphaFoldDB" id="A0A2H6LR17"/>
<evidence type="ECO:0000256" key="1">
    <source>
        <dbReference type="SAM" id="Coils"/>
    </source>
</evidence>
<comment type="caution">
    <text evidence="4">The sequence shown here is derived from an EMBL/GenBank/DDBJ whole genome shotgun (WGS) entry which is preliminary data.</text>
</comment>
<evidence type="ECO:0000256" key="2">
    <source>
        <dbReference type="SAM" id="MobiDB-lite"/>
    </source>
</evidence>
<keyword evidence="5" id="KW-1185">Reference proteome</keyword>
<accession>A0A2H6LR17</accession>
<feature type="compositionally biased region" description="Low complexity" evidence="2">
    <location>
        <begin position="356"/>
        <end position="368"/>
    </location>
</feature>
<dbReference type="Proteomes" id="UP000236527">
    <property type="component" value="Unassembled WGS sequence"/>
</dbReference>
<feature type="chain" id="PRO_5014176098" evidence="3">
    <location>
        <begin position="23"/>
        <end position="393"/>
    </location>
</feature>